<dbReference type="Pfam" id="PF20434">
    <property type="entry name" value="BD-FAE"/>
    <property type="match status" value="1"/>
</dbReference>
<dbReference type="Gene3D" id="3.40.50.1820">
    <property type="entry name" value="alpha/beta hydrolase"/>
    <property type="match status" value="1"/>
</dbReference>
<dbReference type="RefSeq" id="WP_013931973.1">
    <property type="nucleotide sequence ID" value="NC_015707.1"/>
</dbReference>
<dbReference type="SUPFAM" id="SSF53474">
    <property type="entry name" value="alpha/beta-Hydrolases"/>
    <property type="match status" value="1"/>
</dbReference>
<dbReference type="InterPro" id="IPR050300">
    <property type="entry name" value="GDXG_lipolytic_enzyme"/>
</dbReference>
<evidence type="ECO:0000313" key="5">
    <source>
        <dbReference type="Proteomes" id="UP000006804"/>
    </source>
</evidence>
<protein>
    <submittedName>
        <fullName evidence="4">Esterase</fullName>
    </submittedName>
</protein>
<proteinExistence type="predicted"/>
<keyword evidence="2" id="KW-0472">Membrane</keyword>
<feature type="transmembrane region" description="Helical" evidence="2">
    <location>
        <begin position="12"/>
        <end position="39"/>
    </location>
</feature>
<keyword evidence="1" id="KW-0378">Hydrolase</keyword>
<keyword evidence="2" id="KW-1133">Transmembrane helix</keyword>
<reference evidence="4 5" key="1">
    <citation type="submission" date="2010-11" db="EMBL/GenBank/DDBJ databases">
        <title>The complete genome of Thermotoga thermarum DSM 5069.</title>
        <authorList>
            <consortium name="US DOE Joint Genome Institute (JGI-PGF)"/>
            <person name="Lucas S."/>
            <person name="Copeland A."/>
            <person name="Lapidus A."/>
            <person name="Bruce D."/>
            <person name="Goodwin L."/>
            <person name="Pitluck S."/>
            <person name="Kyrpides N."/>
            <person name="Mavromatis K."/>
            <person name="Ivanova N."/>
            <person name="Zeytun A."/>
            <person name="Brettin T."/>
            <person name="Detter J.C."/>
            <person name="Tapia R."/>
            <person name="Han C."/>
            <person name="Land M."/>
            <person name="Hauser L."/>
            <person name="Markowitz V."/>
            <person name="Cheng J.-F."/>
            <person name="Hugenholtz P."/>
            <person name="Woyke T."/>
            <person name="Wu D."/>
            <person name="Spring S."/>
            <person name="Schroeder M."/>
            <person name="Brambilla E."/>
            <person name="Klenk H.-P."/>
            <person name="Eisen J.A."/>
        </authorList>
    </citation>
    <scope>NUCLEOTIDE SEQUENCE [LARGE SCALE GENOMIC DNA]</scope>
    <source>
        <strain evidence="4 5">DSM 5069</strain>
    </source>
</reference>
<evidence type="ECO:0000259" key="3">
    <source>
        <dbReference type="Pfam" id="PF20434"/>
    </source>
</evidence>
<dbReference type="EMBL" id="CP002351">
    <property type="protein sequence ID" value="AEH50750.1"/>
    <property type="molecule type" value="Genomic_DNA"/>
</dbReference>
<accession>F7YXV1</accession>
<dbReference type="STRING" id="688269.Theth_0663"/>
<dbReference type="HOGENOM" id="CLU_012494_4_0_0"/>
<name>F7YXV1_9THEM</name>
<keyword evidence="2" id="KW-0812">Transmembrane</keyword>
<dbReference type="PATRIC" id="fig|688269.3.peg.688"/>
<evidence type="ECO:0000256" key="1">
    <source>
        <dbReference type="ARBA" id="ARBA00022801"/>
    </source>
</evidence>
<dbReference type="GO" id="GO:0016787">
    <property type="term" value="F:hydrolase activity"/>
    <property type="evidence" value="ECO:0007669"/>
    <property type="project" value="UniProtKB-KW"/>
</dbReference>
<dbReference type="KEGG" id="tta:Theth_0663"/>
<dbReference type="Proteomes" id="UP000006804">
    <property type="component" value="Chromosome"/>
</dbReference>
<keyword evidence="5" id="KW-1185">Reference proteome</keyword>
<dbReference type="PANTHER" id="PTHR48081">
    <property type="entry name" value="AB HYDROLASE SUPERFAMILY PROTEIN C4A8.06C"/>
    <property type="match status" value="1"/>
</dbReference>
<dbReference type="InterPro" id="IPR049492">
    <property type="entry name" value="BD-FAE-like_dom"/>
</dbReference>
<feature type="domain" description="BD-FAE-like" evidence="3">
    <location>
        <begin position="75"/>
        <end position="275"/>
    </location>
</feature>
<gene>
    <name evidence="4" type="ORF">Theth_0663</name>
</gene>
<evidence type="ECO:0000256" key="2">
    <source>
        <dbReference type="SAM" id="Phobius"/>
    </source>
</evidence>
<evidence type="ECO:0000313" key="4">
    <source>
        <dbReference type="EMBL" id="AEH50750.1"/>
    </source>
</evidence>
<dbReference type="eggNOG" id="COG0657">
    <property type="taxonomic scope" value="Bacteria"/>
</dbReference>
<dbReference type="InterPro" id="IPR029058">
    <property type="entry name" value="AB_hydrolase_fold"/>
</dbReference>
<organism evidence="4 5">
    <name type="scientific">Pseudothermotoga thermarum DSM 5069</name>
    <dbReference type="NCBI Taxonomy" id="688269"/>
    <lineage>
        <taxon>Bacteria</taxon>
        <taxon>Thermotogati</taxon>
        <taxon>Thermotogota</taxon>
        <taxon>Thermotogae</taxon>
        <taxon>Thermotogales</taxon>
        <taxon>Thermotogaceae</taxon>
        <taxon>Pseudothermotoga</taxon>
    </lineage>
</organism>
<dbReference type="AlphaFoldDB" id="F7YXV1"/>
<sequence length="320" mass="36436">MKERIKFAIIKSFKFLLFIIIFFVTTNNFFVGILLFLVANIKLIRRSIFGRLPYKVSKKASRGPFSYNYTSHLKLDLYYPTEGDAPFPVVVFAHGGGWITGFKRQPNNVSWYRFLNSQGFAVASLEYRKAFYAKIDNIISDYSQAVKFIQENAFKLKVNPEKIVLMGLSAGGHLALYYTARNSFLKNLSSSIKAVVAFYAPCDLTDLLSEEVTSFFARFALVTTMKTLPVRNSINCIHYSPITWVSDSMPPVFLAHGLKDTVVPPKSSIKMYKKLRSFKVKAVLKIHPKGDHGFEFVLKDGFTYKILDDLVSFLKCVVEK</sequence>